<dbReference type="InterPro" id="IPR018958">
    <property type="entry name" value="Knr4/Smi1-like_dom"/>
</dbReference>
<proteinExistence type="predicted"/>
<accession>A0ABP6ZGE9</accession>
<reference evidence="4" key="1">
    <citation type="journal article" date="2019" name="Int. J. Syst. Evol. Microbiol.">
        <title>The Global Catalogue of Microorganisms (GCM) 10K type strain sequencing project: providing services to taxonomists for standard genome sequencing and annotation.</title>
        <authorList>
            <consortium name="The Broad Institute Genomics Platform"/>
            <consortium name="The Broad Institute Genome Sequencing Center for Infectious Disease"/>
            <person name="Wu L."/>
            <person name="Ma J."/>
        </authorList>
    </citation>
    <scope>NUCLEOTIDE SEQUENCE [LARGE SCALE GENOMIC DNA]</scope>
    <source>
        <strain evidence="4">JCM 17326</strain>
    </source>
</reference>
<feature type="domain" description="Knr4/Smi1-like" evidence="2">
    <location>
        <begin position="73"/>
        <end position="215"/>
    </location>
</feature>
<organism evidence="3 4">
    <name type="scientific">Nonomuraea rosea</name>
    <dbReference type="NCBI Taxonomy" id="638574"/>
    <lineage>
        <taxon>Bacteria</taxon>
        <taxon>Bacillati</taxon>
        <taxon>Actinomycetota</taxon>
        <taxon>Actinomycetes</taxon>
        <taxon>Streptosporangiales</taxon>
        <taxon>Streptosporangiaceae</taxon>
        <taxon>Nonomuraea</taxon>
    </lineage>
</organism>
<dbReference type="SUPFAM" id="SSF160631">
    <property type="entry name" value="SMI1/KNR4-like"/>
    <property type="match status" value="1"/>
</dbReference>
<gene>
    <name evidence="3" type="ORF">GCM10022419_109990</name>
</gene>
<keyword evidence="4" id="KW-1185">Reference proteome</keyword>
<evidence type="ECO:0000313" key="3">
    <source>
        <dbReference type="EMBL" id="GAA3607063.1"/>
    </source>
</evidence>
<dbReference type="Pfam" id="PF09346">
    <property type="entry name" value="SMI1_KNR4"/>
    <property type="match status" value="1"/>
</dbReference>
<dbReference type="InterPro" id="IPR032675">
    <property type="entry name" value="LRR_dom_sf"/>
</dbReference>
<dbReference type="PANTHER" id="PTHR47432:SF1">
    <property type="entry name" value="CELL WALL ASSEMBLY REGULATOR SMI1"/>
    <property type="match status" value="1"/>
</dbReference>
<name>A0ABP6ZGE9_9ACTN</name>
<dbReference type="Proteomes" id="UP001500630">
    <property type="component" value="Unassembled WGS sequence"/>
</dbReference>
<dbReference type="EMBL" id="BAABDQ010000042">
    <property type="protein sequence ID" value="GAA3607063.1"/>
    <property type="molecule type" value="Genomic_DNA"/>
</dbReference>
<dbReference type="Gene3D" id="3.80.10.10">
    <property type="entry name" value="Ribonuclease Inhibitor"/>
    <property type="match status" value="1"/>
</dbReference>
<evidence type="ECO:0000259" key="2">
    <source>
        <dbReference type="SMART" id="SM00860"/>
    </source>
</evidence>
<sequence>MLDCGGMATSSQQKPPILHVIDEEFAPPDRGDEQEGPESAVPAGDPDEAVRLFHHYRRLMARILGYEEELPGPASEEDLAAVEERLGVALPLDLRALYGIADGDGDLVNPLFDRQEWLPLSEIGEQDDEWLGIAQEWQYEPWRQTVFDAQPPNTVRRSPLRTGWIRFAFDTGGNWLAVDMDPGPDGRPGQVIKVGVDYTQGPAYIADSVTTFLRRLVEALERGDYVQHDKSMWIEADLPELSERTTYYDGPPSRERAGQAGPGVQDVRVTEVEDCTFLDAVPEVRSLALSSTGSPDLTPLGGRPLEYLALDVESADLAPLARNRELRSLSITCARPVELAPLRTVPSLWALDIAAAPVADLATVTELKGLRYLEVTQDQWRELSELGGLPPLAVAGVHPHRPERDWPVGTAWVTTYDEPPAPTT</sequence>
<dbReference type="InterPro" id="IPR037883">
    <property type="entry name" value="Knr4/Smi1-like_sf"/>
</dbReference>
<protein>
    <recommendedName>
        <fullName evidence="2">Knr4/Smi1-like domain-containing protein</fullName>
    </recommendedName>
</protein>
<dbReference type="Gene3D" id="3.40.1580.10">
    <property type="entry name" value="SMI1/KNR4-like"/>
    <property type="match status" value="1"/>
</dbReference>
<comment type="caution">
    <text evidence="3">The sequence shown here is derived from an EMBL/GenBank/DDBJ whole genome shotgun (WGS) entry which is preliminary data.</text>
</comment>
<evidence type="ECO:0000256" key="1">
    <source>
        <dbReference type="SAM" id="MobiDB-lite"/>
    </source>
</evidence>
<dbReference type="SMART" id="SM00860">
    <property type="entry name" value="SMI1_KNR4"/>
    <property type="match status" value="1"/>
</dbReference>
<evidence type="ECO:0000313" key="4">
    <source>
        <dbReference type="Proteomes" id="UP001500630"/>
    </source>
</evidence>
<feature type="region of interest" description="Disordered" evidence="1">
    <location>
        <begin position="1"/>
        <end position="46"/>
    </location>
</feature>
<dbReference type="InterPro" id="IPR051873">
    <property type="entry name" value="KNR4/SMI1_regulator"/>
</dbReference>
<dbReference type="PANTHER" id="PTHR47432">
    <property type="entry name" value="CELL WALL ASSEMBLY REGULATOR SMI1"/>
    <property type="match status" value="1"/>
</dbReference>